<comment type="caution">
    <text evidence="9">The sequence shown here is derived from an EMBL/GenBank/DDBJ whole genome shotgun (WGS) entry which is preliminary data.</text>
</comment>
<organism evidence="9 10">
    <name type="scientific">Tremella mesenterica</name>
    <name type="common">Jelly fungus</name>
    <dbReference type="NCBI Taxonomy" id="5217"/>
    <lineage>
        <taxon>Eukaryota</taxon>
        <taxon>Fungi</taxon>
        <taxon>Dikarya</taxon>
        <taxon>Basidiomycota</taxon>
        <taxon>Agaricomycotina</taxon>
        <taxon>Tremellomycetes</taxon>
        <taxon>Tremellales</taxon>
        <taxon>Tremellaceae</taxon>
        <taxon>Tremella</taxon>
    </lineage>
</organism>
<evidence type="ECO:0000256" key="4">
    <source>
        <dbReference type="ARBA" id="ARBA00014878"/>
    </source>
</evidence>
<dbReference type="PANTHER" id="PTHR10758:SF1">
    <property type="entry name" value="COP9 SIGNALOSOME COMPLEX SUBUNIT 3"/>
    <property type="match status" value="1"/>
</dbReference>
<evidence type="ECO:0000313" key="10">
    <source>
        <dbReference type="Proteomes" id="UP000289152"/>
    </source>
</evidence>
<dbReference type="Pfam" id="PF22788">
    <property type="entry name" value="COP9_hel_rpt"/>
    <property type="match status" value="1"/>
</dbReference>
<dbReference type="InterPro" id="IPR000717">
    <property type="entry name" value="PCI_dom"/>
</dbReference>
<dbReference type="Proteomes" id="UP000289152">
    <property type="component" value="Unassembled WGS sequence"/>
</dbReference>
<evidence type="ECO:0000256" key="2">
    <source>
        <dbReference type="ARBA" id="ARBA00004496"/>
    </source>
</evidence>
<dbReference type="InParanoid" id="A0A4Q1BTN0"/>
<keyword evidence="10" id="KW-1185">Reference proteome</keyword>
<dbReference type="Pfam" id="PF01399">
    <property type="entry name" value="PCI"/>
    <property type="match status" value="1"/>
</dbReference>
<keyword evidence="7" id="KW-0539">Nucleus</keyword>
<comment type="subcellular location">
    <subcellularLocation>
        <location evidence="2">Cytoplasm</location>
    </subcellularLocation>
    <subcellularLocation>
        <location evidence="1">Nucleus</location>
    </subcellularLocation>
</comment>
<dbReference type="SMART" id="SM00088">
    <property type="entry name" value="PINT"/>
    <property type="match status" value="1"/>
</dbReference>
<dbReference type="InterPro" id="IPR050756">
    <property type="entry name" value="CSN3"/>
</dbReference>
<evidence type="ECO:0000256" key="3">
    <source>
        <dbReference type="ARBA" id="ARBA00007084"/>
    </source>
</evidence>
<sequence length="457" mass="51421">MSPVIPSLNNMETLIPFLGEYTQTGKLERQIKASDTITSIEKSLIPLLDKMRQADLVDTDEILACREFDISILSSEDLNRMTAGLLYILEMRLKTVRRGTQASDIVYNDASRLCQIADTTQLVLCQKQVVNFVNAFYNFLESTPLSVIEPLTNLIQNHPPNVLTPIHHIFLEACLSARLNDNFDVAMPIINHIYLDTKLCHPTYLDVISFYHHAGLICAARQEFSKAVGLFNVAVTIPTSAASAIQLVSAKRAMLCNLLSTGKKLHFPRYTSSAVTRLLERYAQAYEKISKSFDEEDWSGVLDHSQDKLFDEDYNRGLINQLINSIIPRKILKLDQTYSRLTIPQLLQKLSLDSEDQLLSILDQMIQSNSLHVQISHPSKSITFLPPPLPSPKQLLQTAQMSSYLSIELNNINSELGIRPDYLKRIVKELEKGKHVENVIAPLGLRGVGNNMSDIGF</sequence>
<dbReference type="PROSITE" id="PS50250">
    <property type="entry name" value="PCI"/>
    <property type="match status" value="1"/>
</dbReference>
<evidence type="ECO:0000259" key="8">
    <source>
        <dbReference type="PROSITE" id="PS50250"/>
    </source>
</evidence>
<dbReference type="GO" id="GO:0008180">
    <property type="term" value="C:COP9 signalosome"/>
    <property type="evidence" value="ECO:0007669"/>
    <property type="project" value="UniProtKB-KW"/>
</dbReference>
<comment type="similarity">
    <text evidence="3">Belongs to the CSN3 family.</text>
</comment>
<dbReference type="OrthoDB" id="29061at2759"/>
<evidence type="ECO:0000313" key="9">
    <source>
        <dbReference type="EMBL" id="RXK41439.1"/>
    </source>
</evidence>
<evidence type="ECO:0000256" key="1">
    <source>
        <dbReference type="ARBA" id="ARBA00004123"/>
    </source>
</evidence>
<reference evidence="9 10" key="1">
    <citation type="submission" date="2016-06" db="EMBL/GenBank/DDBJ databases">
        <title>Evolution of pathogenesis and genome organization in the Tremellales.</title>
        <authorList>
            <person name="Cuomo C."/>
            <person name="Litvintseva A."/>
            <person name="Heitman J."/>
            <person name="Chen Y."/>
            <person name="Sun S."/>
            <person name="Springer D."/>
            <person name="Dromer F."/>
            <person name="Young S."/>
            <person name="Zeng Q."/>
            <person name="Chapman S."/>
            <person name="Gujja S."/>
            <person name="Saif S."/>
            <person name="Birren B."/>
        </authorList>
    </citation>
    <scope>NUCLEOTIDE SEQUENCE [LARGE SCALE GENOMIC DNA]</scope>
    <source>
        <strain evidence="9 10">ATCC 28783</strain>
    </source>
</reference>
<dbReference type="Gene3D" id="1.25.40.570">
    <property type="match status" value="1"/>
</dbReference>
<name>A0A4Q1BTN0_TREME</name>
<protein>
    <recommendedName>
        <fullName evidence="4">COP9 signalosome complex subunit 3</fullName>
    </recommendedName>
</protein>
<dbReference type="AlphaFoldDB" id="A0A4Q1BTN0"/>
<dbReference type="PANTHER" id="PTHR10758">
    <property type="entry name" value="26S PROTEASOME NON-ATPASE REGULATORY SUBUNIT 3/COP9 SIGNALOSOME COMPLEX SUBUNIT 3"/>
    <property type="match status" value="1"/>
</dbReference>
<evidence type="ECO:0000256" key="6">
    <source>
        <dbReference type="ARBA" id="ARBA00022790"/>
    </source>
</evidence>
<proteinExistence type="inferred from homology"/>
<keyword evidence="5" id="KW-0963">Cytoplasm</keyword>
<dbReference type="GO" id="GO:0005737">
    <property type="term" value="C:cytoplasm"/>
    <property type="evidence" value="ECO:0007669"/>
    <property type="project" value="UniProtKB-SubCell"/>
</dbReference>
<dbReference type="EMBL" id="SDIL01000009">
    <property type="protein sequence ID" value="RXK41439.1"/>
    <property type="molecule type" value="Genomic_DNA"/>
</dbReference>
<dbReference type="STRING" id="5217.A0A4Q1BTN0"/>
<dbReference type="SUPFAM" id="SSF46785">
    <property type="entry name" value="Winged helix' DNA-binding domain"/>
    <property type="match status" value="1"/>
</dbReference>
<feature type="domain" description="PCI" evidence="8">
    <location>
        <begin position="223"/>
        <end position="389"/>
    </location>
</feature>
<dbReference type="InterPro" id="IPR055089">
    <property type="entry name" value="COP9_N"/>
</dbReference>
<dbReference type="GO" id="GO:0006511">
    <property type="term" value="P:ubiquitin-dependent protein catabolic process"/>
    <property type="evidence" value="ECO:0007669"/>
    <property type="project" value="TreeGrafter"/>
</dbReference>
<accession>A0A4Q1BTN0</accession>
<dbReference type="InterPro" id="IPR036390">
    <property type="entry name" value="WH_DNA-bd_sf"/>
</dbReference>
<evidence type="ECO:0000256" key="5">
    <source>
        <dbReference type="ARBA" id="ARBA00022490"/>
    </source>
</evidence>
<dbReference type="VEuPathDB" id="FungiDB:TREMEDRAFT_62836"/>
<evidence type="ECO:0000256" key="7">
    <source>
        <dbReference type="ARBA" id="ARBA00023242"/>
    </source>
</evidence>
<gene>
    <name evidence="9" type="ORF">M231_01345</name>
</gene>
<keyword evidence="6" id="KW-0736">Signalosome</keyword>